<proteinExistence type="predicted"/>
<feature type="compositionally biased region" description="Basic residues" evidence="1">
    <location>
        <begin position="105"/>
        <end position="124"/>
    </location>
</feature>
<evidence type="ECO:0000313" key="3">
    <source>
        <dbReference type="Proteomes" id="UP001187192"/>
    </source>
</evidence>
<name>A0AA88D5V8_FICCA</name>
<reference evidence="2" key="1">
    <citation type="submission" date="2023-07" db="EMBL/GenBank/DDBJ databases">
        <title>draft genome sequence of fig (Ficus carica).</title>
        <authorList>
            <person name="Takahashi T."/>
            <person name="Nishimura K."/>
        </authorList>
    </citation>
    <scope>NUCLEOTIDE SEQUENCE</scope>
</reference>
<organism evidence="2 3">
    <name type="scientific">Ficus carica</name>
    <name type="common">Common fig</name>
    <dbReference type="NCBI Taxonomy" id="3494"/>
    <lineage>
        <taxon>Eukaryota</taxon>
        <taxon>Viridiplantae</taxon>
        <taxon>Streptophyta</taxon>
        <taxon>Embryophyta</taxon>
        <taxon>Tracheophyta</taxon>
        <taxon>Spermatophyta</taxon>
        <taxon>Magnoliopsida</taxon>
        <taxon>eudicotyledons</taxon>
        <taxon>Gunneridae</taxon>
        <taxon>Pentapetalae</taxon>
        <taxon>rosids</taxon>
        <taxon>fabids</taxon>
        <taxon>Rosales</taxon>
        <taxon>Moraceae</taxon>
        <taxon>Ficeae</taxon>
        <taxon>Ficus</taxon>
    </lineage>
</organism>
<gene>
    <name evidence="2" type="ORF">TIFTF001_013245</name>
</gene>
<dbReference type="PANTHER" id="PTHR34188">
    <property type="entry name" value="OS01G0299500 PROTEIN"/>
    <property type="match status" value="1"/>
</dbReference>
<accession>A0AA88D5V8</accession>
<comment type="caution">
    <text evidence="2">The sequence shown here is derived from an EMBL/GenBank/DDBJ whole genome shotgun (WGS) entry which is preliminary data.</text>
</comment>
<dbReference type="Proteomes" id="UP001187192">
    <property type="component" value="Unassembled WGS sequence"/>
</dbReference>
<feature type="compositionally biased region" description="Basic and acidic residues" evidence="1">
    <location>
        <begin position="87"/>
        <end position="104"/>
    </location>
</feature>
<protein>
    <submittedName>
        <fullName evidence="2">Uncharacterized protein</fullName>
    </submittedName>
</protein>
<dbReference type="PANTHER" id="PTHR34188:SF21">
    <property type="entry name" value="BZIP DOMAIN-CONTAINING PROTEIN"/>
    <property type="match status" value="1"/>
</dbReference>
<dbReference type="EMBL" id="BTGU01000017">
    <property type="protein sequence ID" value="GMN44051.1"/>
    <property type="molecule type" value="Genomic_DNA"/>
</dbReference>
<feature type="region of interest" description="Disordered" evidence="1">
    <location>
        <begin position="18"/>
        <end position="66"/>
    </location>
</feature>
<sequence>MDNMASCTKTDFIVDVESGCEAETTTEDEENGGDDDKDSDSDVKHPKKILSRLRSGHVMKDKATKDSDGLGRIKHFVINFDEKMVEKADQENFGDHQKRKIMNEKRKKSMSLNKKHPKPPRPPRRPSLDAADMKYVKEISELAWLRRSRRERLKTLKKMKANKPPSSNINLVAMVSRVLVDDAMVLD</sequence>
<evidence type="ECO:0000256" key="1">
    <source>
        <dbReference type="SAM" id="MobiDB-lite"/>
    </source>
</evidence>
<dbReference type="AlphaFoldDB" id="A0AA88D5V8"/>
<keyword evidence="3" id="KW-1185">Reference proteome</keyword>
<evidence type="ECO:0000313" key="2">
    <source>
        <dbReference type="EMBL" id="GMN44051.1"/>
    </source>
</evidence>
<feature type="compositionally biased region" description="Basic residues" evidence="1">
    <location>
        <begin position="45"/>
        <end position="57"/>
    </location>
</feature>
<feature type="region of interest" description="Disordered" evidence="1">
    <location>
        <begin position="87"/>
        <end position="130"/>
    </location>
</feature>
<feature type="compositionally biased region" description="Acidic residues" evidence="1">
    <location>
        <begin position="18"/>
        <end position="39"/>
    </location>
</feature>